<geneLocation type="plasmid" evidence="2">
    <name>p3unnamed</name>
</geneLocation>
<name>A0A2K1G495_9PROT</name>
<sequence>MQGCGGSAFYSVPIPAPVTPCFAGFVRLCEDGGGVERMFHLVPPPRRVRSPAPRPLLRTERTGPNGASRNAARSDQWEVHRSKTVRFRMSAAVPSPEYTETERKHVK</sequence>
<evidence type="ECO:0000313" key="3">
    <source>
        <dbReference type="Proteomes" id="UP000236268"/>
    </source>
</evidence>
<keyword evidence="2" id="KW-0614">Plasmid</keyword>
<dbReference type="Proteomes" id="UP000236268">
    <property type="component" value="Unassembled WGS sequence"/>
</dbReference>
<feature type="region of interest" description="Disordered" evidence="1">
    <location>
        <begin position="88"/>
        <end position="107"/>
    </location>
</feature>
<reference evidence="2 3" key="1">
    <citation type="submission" date="2018-01" db="EMBL/GenBank/DDBJ databases">
        <title>Whole genome sequence of Azospirillum brasilense REC3 isolated from strawberry roots.</title>
        <authorList>
            <person name="Fontana C.A."/>
            <person name="Salazar S.M."/>
            <person name="Bassi D."/>
            <person name="Puglisi E."/>
            <person name="Lovaisa N.C."/>
            <person name="Toffoli L.M."/>
            <person name="Pedraza R."/>
            <person name="Cocconcelli P.S."/>
        </authorList>
    </citation>
    <scope>NUCLEOTIDE SEQUENCE [LARGE SCALE GENOMIC DNA]</scope>
    <source>
        <strain evidence="2 3">REC3</strain>
        <plasmid evidence="2">p3unnamed</plasmid>
    </source>
</reference>
<dbReference type="EMBL" id="POWG01000005">
    <property type="protein sequence ID" value="PNQ99601.1"/>
    <property type="molecule type" value="Genomic_DNA"/>
</dbReference>
<dbReference type="AlphaFoldDB" id="A0A2K1G495"/>
<proteinExistence type="predicted"/>
<evidence type="ECO:0000313" key="2">
    <source>
        <dbReference type="EMBL" id="PNQ99601.1"/>
    </source>
</evidence>
<evidence type="ECO:0000256" key="1">
    <source>
        <dbReference type="SAM" id="MobiDB-lite"/>
    </source>
</evidence>
<gene>
    <name evidence="2" type="ORF">C1S70_06455</name>
</gene>
<protein>
    <submittedName>
        <fullName evidence="2">Uncharacterized protein</fullName>
    </submittedName>
</protein>
<organism evidence="2 3">
    <name type="scientific">Azospirillum argentinense</name>
    <dbReference type="NCBI Taxonomy" id="2970906"/>
    <lineage>
        <taxon>Bacteria</taxon>
        <taxon>Pseudomonadati</taxon>
        <taxon>Pseudomonadota</taxon>
        <taxon>Alphaproteobacteria</taxon>
        <taxon>Rhodospirillales</taxon>
        <taxon>Azospirillaceae</taxon>
        <taxon>Azospirillum</taxon>
    </lineage>
</organism>
<comment type="caution">
    <text evidence="2">The sequence shown here is derived from an EMBL/GenBank/DDBJ whole genome shotgun (WGS) entry which is preliminary data.</text>
</comment>
<feature type="region of interest" description="Disordered" evidence="1">
    <location>
        <begin position="44"/>
        <end position="80"/>
    </location>
</feature>
<accession>A0A2K1G495</accession>